<comment type="caution">
    <text evidence="2">The sequence shown here is derived from an EMBL/GenBank/DDBJ whole genome shotgun (WGS) entry which is preliminary data.</text>
</comment>
<accession>A0A4Y2ISJ1</accession>
<organism evidence="2 3">
    <name type="scientific">Araneus ventricosus</name>
    <name type="common">Orbweaver spider</name>
    <name type="synonym">Epeira ventricosa</name>
    <dbReference type="NCBI Taxonomy" id="182803"/>
    <lineage>
        <taxon>Eukaryota</taxon>
        <taxon>Metazoa</taxon>
        <taxon>Ecdysozoa</taxon>
        <taxon>Arthropoda</taxon>
        <taxon>Chelicerata</taxon>
        <taxon>Arachnida</taxon>
        <taxon>Araneae</taxon>
        <taxon>Araneomorphae</taxon>
        <taxon>Entelegynae</taxon>
        <taxon>Araneoidea</taxon>
        <taxon>Araneidae</taxon>
        <taxon>Araneus</taxon>
    </lineage>
</organism>
<evidence type="ECO:0000313" key="3">
    <source>
        <dbReference type="Proteomes" id="UP000499080"/>
    </source>
</evidence>
<proteinExistence type="predicted"/>
<feature type="transmembrane region" description="Helical" evidence="1">
    <location>
        <begin position="108"/>
        <end position="130"/>
    </location>
</feature>
<sequence>MISFATRFQNIGPVQETCAHPCFCDQLTGPWAVWMMVKVSLHVQGDYHCMQFPVFRILYLLNQLVNGVVSGSVLSKTELVVMKLFYMRRRSPFGALPLPSPDDLWCCFLLSVALAALFFVLGVVVFFCILHKPS</sequence>
<keyword evidence="1" id="KW-0472">Membrane</keyword>
<evidence type="ECO:0000313" key="2">
    <source>
        <dbReference type="EMBL" id="GBM80595.1"/>
    </source>
</evidence>
<dbReference type="EMBL" id="BGPR01002893">
    <property type="protein sequence ID" value="GBM80595.1"/>
    <property type="molecule type" value="Genomic_DNA"/>
</dbReference>
<reference evidence="2 3" key="1">
    <citation type="journal article" date="2019" name="Sci. Rep.">
        <title>Orb-weaving spider Araneus ventricosus genome elucidates the spidroin gene catalogue.</title>
        <authorList>
            <person name="Kono N."/>
            <person name="Nakamura H."/>
            <person name="Ohtoshi R."/>
            <person name="Moran D.A.P."/>
            <person name="Shinohara A."/>
            <person name="Yoshida Y."/>
            <person name="Fujiwara M."/>
            <person name="Mori M."/>
            <person name="Tomita M."/>
            <person name="Arakawa K."/>
        </authorList>
    </citation>
    <scope>NUCLEOTIDE SEQUENCE [LARGE SCALE GENOMIC DNA]</scope>
</reference>
<keyword evidence="1" id="KW-1133">Transmembrane helix</keyword>
<keyword evidence="1" id="KW-0812">Transmembrane</keyword>
<dbReference type="AlphaFoldDB" id="A0A4Y2ISJ1"/>
<name>A0A4Y2ISJ1_ARAVE</name>
<keyword evidence="3" id="KW-1185">Reference proteome</keyword>
<dbReference type="Proteomes" id="UP000499080">
    <property type="component" value="Unassembled WGS sequence"/>
</dbReference>
<protein>
    <submittedName>
        <fullName evidence="2">Uncharacterized protein</fullName>
    </submittedName>
</protein>
<gene>
    <name evidence="2" type="ORF">AVEN_167899_1</name>
</gene>
<evidence type="ECO:0000256" key="1">
    <source>
        <dbReference type="SAM" id="Phobius"/>
    </source>
</evidence>